<dbReference type="SMART" id="SM00458">
    <property type="entry name" value="RICIN"/>
    <property type="match status" value="1"/>
</dbReference>
<proteinExistence type="predicted"/>
<gene>
    <name evidence="3" type="ORF">POF50_006280</name>
</gene>
<feature type="domain" description="GH18" evidence="2">
    <location>
        <begin position="47"/>
        <end position="335"/>
    </location>
</feature>
<dbReference type="InterPro" id="IPR035992">
    <property type="entry name" value="Ricin_B-like_lectins"/>
</dbReference>
<dbReference type="Gene3D" id="3.20.20.80">
    <property type="entry name" value="Glycosidases"/>
    <property type="match status" value="1"/>
</dbReference>
<dbReference type="Gene3D" id="2.80.10.50">
    <property type="match status" value="1"/>
</dbReference>
<comment type="caution">
    <text evidence="3">The sequence shown here is derived from an EMBL/GenBank/DDBJ whole genome shotgun (WGS) entry which is preliminary data.</text>
</comment>
<dbReference type="InterPro" id="IPR001223">
    <property type="entry name" value="Glyco_hydro18_cat"/>
</dbReference>
<dbReference type="EMBL" id="JABXJJ020000007">
    <property type="protein sequence ID" value="MDI5968954.1"/>
    <property type="molecule type" value="Genomic_DNA"/>
</dbReference>
<evidence type="ECO:0000313" key="3">
    <source>
        <dbReference type="EMBL" id="MDI5968954.1"/>
    </source>
</evidence>
<dbReference type="SUPFAM" id="SSF50370">
    <property type="entry name" value="Ricin B-like lectins"/>
    <property type="match status" value="1"/>
</dbReference>
<dbReference type="RefSeq" id="WP_271313520.1">
    <property type="nucleotide sequence ID" value="NZ_JABXJJ020000007.1"/>
</dbReference>
<dbReference type="PANTHER" id="PTHR42976">
    <property type="entry name" value="BIFUNCTIONAL CHITINASE/LYSOZYME-RELATED"/>
    <property type="match status" value="1"/>
</dbReference>
<protein>
    <submittedName>
        <fullName evidence="3">Ricin-type beta-trefoil lectin domain protein</fullName>
    </submittedName>
</protein>
<dbReference type="Pfam" id="PF00652">
    <property type="entry name" value="Ricin_B_lectin"/>
    <property type="match status" value="1"/>
</dbReference>
<dbReference type="PANTHER" id="PTHR42976:SF1">
    <property type="entry name" value="GH18 DOMAIN-CONTAINING PROTEIN-RELATED"/>
    <property type="match status" value="1"/>
</dbReference>
<accession>A0AA90KFI2</accession>
<keyword evidence="1" id="KW-0732">Signal</keyword>
<dbReference type="CDD" id="cd23451">
    <property type="entry name" value="beta-trefoil_Ricin_laminarinase"/>
    <property type="match status" value="1"/>
</dbReference>
<dbReference type="InterPro" id="IPR052750">
    <property type="entry name" value="GH18_Chitinase"/>
</dbReference>
<evidence type="ECO:0000256" key="1">
    <source>
        <dbReference type="SAM" id="SignalP"/>
    </source>
</evidence>
<sequence>MHRSGLKTFVAAAVPLVTAAAALFAAPAAQAAVHPAAANAGPGFPAHYAAPYAELWNSPSAMAQAEAATGDKYYTLAFVIGSSSGGCQATFNGDTSISDSGWTSAINTLRASGGDVIASFGGASGTELAEACTSVSSLEAQYKSVIDTLNLTRVDLDVEGSTLDDTAANDRRNQALAALQQSYAAAGKTLSVDYTLPVDTTGLESDALSLLNNAKSHSLTVNLVNIMTMDYGPNEEMGQAAVSAAQGLHTQLGQIWTSKTSAQLWAMEGNTPMIGVNDSSNEVFGTADATTLENFAAANGIQELSYWSLGRDHSCGSGQDSEDNCSGVSQSAYQFTSTFNAVTGTSGGGGGTQPTGPISGYGGKCVDVASASSADGAAVQLYTCNGTTAQSWTVGTDSTLRALGKCMDVTSAGTANGTQVQLWDCNGSGSQVWQKGTGGELVNPQSGKCLDATGPSSADGTRLQIWTCTGAANQQWTLPS</sequence>
<dbReference type="SUPFAM" id="SSF51445">
    <property type="entry name" value="(Trans)glycosidases"/>
    <property type="match status" value="1"/>
</dbReference>
<dbReference type="CDD" id="cd06543">
    <property type="entry name" value="GH18_PF-ChiA-like"/>
    <property type="match status" value="1"/>
</dbReference>
<dbReference type="GO" id="GO:0005975">
    <property type="term" value="P:carbohydrate metabolic process"/>
    <property type="evidence" value="ECO:0007669"/>
    <property type="project" value="InterPro"/>
</dbReference>
<dbReference type="InterPro" id="IPR000772">
    <property type="entry name" value="Ricin_B_lectin"/>
</dbReference>
<dbReference type="InterPro" id="IPR017853">
    <property type="entry name" value="GH"/>
</dbReference>
<feature type="signal peptide" evidence="1">
    <location>
        <begin position="1"/>
        <end position="31"/>
    </location>
</feature>
<dbReference type="AlphaFoldDB" id="A0AA90KFI2"/>
<evidence type="ECO:0000259" key="2">
    <source>
        <dbReference type="PROSITE" id="PS51910"/>
    </source>
</evidence>
<dbReference type="PROSITE" id="PS50231">
    <property type="entry name" value="RICIN_B_LECTIN"/>
    <property type="match status" value="1"/>
</dbReference>
<name>A0AA90KFI2_9ACTN</name>
<feature type="chain" id="PRO_5041678146" evidence="1">
    <location>
        <begin position="32"/>
        <end position="480"/>
    </location>
</feature>
<reference evidence="3" key="1">
    <citation type="submission" date="2023-05" db="EMBL/GenBank/DDBJ databases">
        <title>Streptantibioticus silvisoli sp. nov., acidotolerant actinomycetes 1 from pine litter.</title>
        <authorList>
            <person name="Swiecimska M."/>
            <person name="Golinska P."/>
            <person name="Sangal V."/>
            <person name="Wachnowicz B."/>
            <person name="Goodfellow M."/>
        </authorList>
    </citation>
    <scope>NUCLEOTIDE SEQUENCE</scope>
    <source>
        <strain evidence="3">SL13</strain>
    </source>
</reference>
<dbReference type="PROSITE" id="PS51910">
    <property type="entry name" value="GH18_2"/>
    <property type="match status" value="1"/>
</dbReference>
<organism evidence="3">
    <name type="scientific">Streptantibioticus silvisoli</name>
    <dbReference type="NCBI Taxonomy" id="2705255"/>
    <lineage>
        <taxon>Bacteria</taxon>
        <taxon>Bacillati</taxon>
        <taxon>Actinomycetota</taxon>
        <taxon>Actinomycetes</taxon>
        <taxon>Kitasatosporales</taxon>
        <taxon>Streptomycetaceae</taxon>
        <taxon>Streptantibioticus</taxon>
    </lineage>
</organism>